<evidence type="ECO:0000313" key="5">
    <source>
        <dbReference type="Proteomes" id="UP000007129"/>
    </source>
</evidence>
<keyword evidence="3" id="KW-0732">Signal</keyword>
<evidence type="ECO:0000256" key="1">
    <source>
        <dbReference type="ARBA" id="ARBA00022722"/>
    </source>
</evidence>
<evidence type="ECO:0000313" key="4">
    <source>
        <dbReference type="EMBL" id="EKG19002.1"/>
    </source>
</evidence>
<dbReference type="GO" id="GO:0004521">
    <property type="term" value="F:RNA endonuclease activity"/>
    <property type="evidence" value="ECO:0007669"/>
    <property type="project" value="InterPro"/>
</dbReference>
<dbReference type="EMBL" id="AHHD01000167">
    <property type="protein sequence ID" value="EKG19002.1"/>
    <property type="molecule type" value="Genomic_DNA"/>
</dbReference>
<dbReference type="Proteomes" id="UP000007129">
    <property type="component" value="Unassembled WGS sequence"/>
</dbReference>
<protein>
    <submittedName>
        <fullName evidence="4">Ribonuclease/ribotoxin</fullName>
    </submittedName>
</protein>
<keyword evidence="1" id="KW-0540">Nuclease</keyword>
<dbReference type="VEuPathDB" id="FungiDB:MPH_03692"/>
<accession>K2S1Z3</accession>
<dbReference type="GO" id="GO:0016787">
    <property type="term" value="F:hydrolase activity"/>
    <property type="evidence" value="ECO:0007669"/>
    <property type="project" value="UniProtKB-KW"/>
</dbReference>
<dbReference type="Pfam" id="PF00545">
    <property type="entry name" value="Ribonuclease"/>
    <property type="match status" value="1"/>
</dbReference>
<dbReference type="InterPro" id="IPR000026">
    <property type="entry name" value="N1-like"/>
</dbReference>
<evidence type="ECO:0000256" key="2">
    <source>
        <dbReference type="ARBA" id="ARBA00022801"/>
    </source>
</evidence>
<organism evidence="4 5">
    <name type="scientific">Macrophomina phaseolina (strain MS6)</name>
    <name type="common">Charcoal rot fungus</name>
    <dbReference type="NCBI Taxonomy" id="1126212"/>
    <lineage>
        <taxon>Eukaryota</taxon>
        <taxon>Fungi</taxon>
        <taxon>Dikarya</taxon>
        <taxon>Ascomycota</taxon>
        <taxon>Pezizomycotina</taxon>
        <taxon>Dothideomycetes</taxon>
        <taxon>Dothideomycetes incertae sedis</taxon>
        <taxon>Botryosphaeriales</taxon>
        <taxon>Botryosphaeriaceae</taxon>
        <taxon>Macrophomina</taxon>
    </lineage>
</organism>
<sequence length="118" mass="13484">MIIFFIPLVILPLYFRFTSAQPHNLHIVHSRNGAINCSGAWYTASDVLDCERTACNHVYQSTTARTGRYPSKYHNYEGFIFHNLTSDSLWEFPLRPGGTYTYTGGKPPSFKSFEGFHV</sequence>
<dbReference type="SUPFAM" id="SSF53933">
    <property type="entry name" value="Microbial ribonucleases"/>
    <property type="match status" value="1"/>
</dbReference>
<comment type="caution">
    <text evidence="4">The sequence shown here is derived from an EMBL/GenBank/DDBJ whole genome shotgun (WGS) entry which is preliminary data.</text>
</comment>
<dbReference type="InParanoid" id="K2S1Z3"/>
<feature type="chain" id="PRO_5003864688" evidence="3">
    <location>
        <begin position="21"/>
        <end position="118"/>
    </location>
</feature>
<dbReference type="HOGENOM" id="CLU_2073609_0_0_1"/>
<dbReference type="GO" id="GO:0003723">
    <property type="term" value="F:RNA binding"/>
    <property type="evidence" value="ECO:0007669"/>
    <property type="project" value="InterPro"/>
</dbReference>
<dbReference type="InterPro" id="IPR016191">
    <property type="entry name" value="Ribonuclease/ribotoxin"/>
</dbReference>
<keyword evidence="2" id="KW-0378">Hydrolase</keyword>
<evidence type="ECO:0000256" key="3">
    <source>
        <dbReference type="SAM" id="SignalP"/>
    </source>
</evidence>
<dbReference type="AlphaFoldDB" id="K2S1Z3"/>
<name>K2S1Z3_MACPH</name>
<gene>
    <name evidence="4" type="ORF">MPH_03692</name>
</gene>
<reference evidence="4 5" key="1">
    <citation type="journal article" date="2012" name="BMC Genomics">
        <title>Tools to kill: Genome of one of the most destructive plant pathogenic fungi Macrophomina phaseolina.</title>
        <authorList>
            <person name="Islam M.S."/>
            <person name="Haque M.S."/>
            <person name="Islam M.M."/>
            <person name="Emdad E.M."/>
            <person name="Halim A."/>
            <person name="Hossen Q.M.M."/>
            <person name="Hossain M.Z."/>
            <person name="Ahmed B."/>
            <person name="Rahim S."/>
            <person name="Rahman M.S."/>
            <person name="Alam M.M."/>
            <person name="Hou S."/>
            <person name="Wan X."/>
            <person name="Saito J.A."/>
            <person name="Alam M."/>
        </authorList>
    </citation>
    <scope>NUCLEOTIDE SEQUENCE [LARGE SCALE GENOMIC DNA]</scope>
    <source>
        <strain evidence="4 5">MS6</strain>
    </source>
</reference>
<dbReference type="Gene3D" id="3.10.450.30">
    <property type="entry name" value="Microbial ribonucleases"/>
    <property type="match status" value="1"/>
</dbReference>
<proteinExistence type="predicted"/>
<feature type="signal peptide" evidence="3">
    <location>
        <begin position="1"/>
        <end position="20"/>
    </location>
</feature>